<evidence type="ECO:0000256" key="3">
    <source>
        <dbReference type="ARBA" id="ARBA00022538"/>
    </source>
</evidence>
<evidence type="ECO:0000256" key="6">
    <source>
        <dbReference type="ARBA" id="ARBA00022840"/>
    </source>
</evidence>
<proteinExistence type="predicted"/>
<dbReference type="GO" id="GO:0016020">
    <property type="term" value="C:membrane"/>
    <property type="evidence" value="ECO:0007669"/>
    <property type="project" value="InterPro"/>
</dbReference>
<dbReference type="GO" id="GO:0016787">
    <property type="term" value="F:hydrolase activity"/>
    <property type="evidence" value="ECO:0007669"/>
    <property type="project" value="UniProtKB-KW"/>
</dbReference>
<keyword evidence="10" id="KW-0472">Membrane</keyword>
<organism evidence="11 12">
    <name type="scientific">Corynebacterium singulare</name>
    <dbReference type="NCBI Taxonomy" id="161899"/>
    <lineage>
        <taxon>Bacteria</taxon>
        <taxon>Bacillati</taxon>
        <taxon>Actinomycetota</taxon>
        <taxon>Actinomycetes</taxon>
        <taxon>Mycobacteriales</taxon>
        <taxon>Corynebacteriaceae</taxon>
        <taxon>Corynebacterium</taxon>
    </lineage>
</organism>
<dbReference type="GO" id="GO:0008556">
    <property type="term" value="F:P-type potassium transmembrane transporter activity"/>
    <property type="evidence" value="ECO:0007669"/>
    <property type="project" value="InterPro"/>
</dbReference>
<dbReference type="EC" id="3.6.3.12" evidence="11"/>
<evidence type="ECO:0000256" key="7">
    <source>
        <dbReference type="ARBA" id="ARBA00022958"/>
    </source>
</evidence>
<evidence type="ECO:0000256" key="8">
    <source>
        <dbReference type="ARBA" id="ARBA00022989"/>
    </source>
</evidence>
<dbReference type="PANTHER" id="PTHR30042">
    <property type="entry name" value="POTASSIUM-TRANSPORTING ATPASE C CHAIN"/>
    <property type="match status" value="1"/>
</dbReference>
<dbReference type="Pfam" id="PF02669">
    <property type="entry name" value="KdpC"/>
    <property type="match status" value="1"/>
</dbReference>
<evidence type="ECO:0000313" key="11">
    <source>
        <dbReference type="EMBL" id="AJI80065.1"/>
    </source>
</evidence>
<dbReference type="RefSeq" id="WP_042532838.1">
    <property type="nucleotide sequence ID" value="NZ_CP010827.1"/>
</dbReference>
<dbReference type="PANTHER" id="PTHR30042:SF2">
    <property type="entry name" value="POTASSIUM-TRANSPORTING ATPASE KDPC SUBUNIT"/>
    <property type="match status" value="1"/>
</dbReference>
<keyword evidence="6" id="KW-0067">ATP-binding</keyword>
<evidence type="ECO:0000256" key="4">
    <source>
        <dbReference type="ARBA" id="ARBA00022692"/>
    </source>
</evidence>
<keyword evidence="7" id="KW-0630">Potassium</keyword>
<dbReference type="HOGENOM" id="CLU_077094_0_0_11"/>
<protein>
    <submittedName>
        <fullName evidence="11">K+-transporting ATPase, c chain</fullName>
        <ecNumber evidence="11">3.6.3.12</ecNumber>
    </submittedName>
</protein>
<accession>A0A0B6F6J7</accession>
<dbReference type="KEGG" id="csx:CSING_12900"/>
<keyword evidence="8" id="KW-1133">Transmembrane helix</keyword>
<keyword evidence="3" id="KW-0633">Potassium transport</keyword>
<name>A0A0B6F6J7_9CORY</name>
<keyword evidence="9" id="KW-0406">Ion transport</keyword>
<dbReference type="OrthoDB" id="9788285at2"/>
<dbReference type="EMBL" id="CP010827">
    <property type="protein sequence ID" value="AJI80065.1"/>
    <property type="molecule type" value="Genomic_DNA"/>
</dbReference>
<evidence type="ECO:0000256" key="5">
    <source>
        <dbReference type="ARBA" id="ARBA00022741"/>
    </source>
</evidence>
<dbReference type="InterPro" id="IPR003820">
    <property type="entry name" value="KdpC"/>
</dbReference>
<dbReference type="AlphaFoldDB" id="A0A0B6F6J7"/>
<reference evidence="11 12" key="1">
    <citation type="journal article" date="2015" name="Genome Announc.">
        <title>Complete Genome Sequence and Annotation of Corynebacterium singulare DSM 44357, Isolated from a Human Semen Specimen.</title>
        <authorList>
            <person name="Merten M."/>
            <person name="Brinkrolf K."/>
            <person name="Albersmeier A."/>
            <person name="Kutter Y."/>
            <person name="Ruckert C."/>
            <person name="Tauch A."/>
        </authorList>
    </citation>
    <scope>NUCLEOTIDE SEQUENCE [LARGE SCALE GENOMIC DNA]</scope>
    <source>
        <strain evidence="11">IBS B52218</strain>
    </source>
</reference>
<evidence type="ECO:0000256" key="2">
    <source>
        <dbReference type="ARBA" id="ARBA00022475"/>
    </source>
</evidence>
<gene>
    <name evidence="11" type="primary">kdpC</name>
    <name evidence="11" type="ORF">CSING_12900</name>
</gene>
<evidence type="ECO:0000256" key="1">
    <source>
        <dbReference type="ARBA" id="ARBA00022448"/>
    </source>
</evidence>
<evidence type="ECO:0000256" key="9">
    <source>
        <dbReference type="ARBA" id="ARBA00023065"/>
    </source>
</evidence>
<keyword evidence="4" id="KW-0812">Transmembrane</keyword>
<dbReference type="STRING" id="161899.CSING_12900"/>
<keyword evidence="2" id="KW-1003">Cell membrane</keyword>
<keyword evidence="1" id="KW-0813">Transport</keyword>
<dbReference type="PIRSF" id="PIRSF001296">
    <property type="entry name" value="K_ATPase_KdpC"/>
    <property type="match status" value="1"/>
</dbReference>
<dbReference type="Proteomes" id="UP000031890">
    <property type="component" value="Chromosome"/>
</dbReference>
<sequence>MRVYLRNLIAGFVAVLLCVVALGMIYPAAVWGISRITPKSAEGNLVYQGECLVGSSQIQDGVDDGPYFFTRAEGMSNYGTSSTELERAIRERREEIAQREGVSVEQVPADAVTGSGSGVDSGISPEYAELQAPRVAREQGMSVEDVKKLIADNTEHASLGFLGEDTVNVTTLNIALPTPTPCP</sequence>
<dbReference type="GO" id="GO:0005524">
    <property type="term" value="F:ATP binding"/>
    <property type="evidence" value="ECO:0007669"/>
    <property type="project" value="UniProtKB-KW"/>
</dbReference>
<keyword evidence="11" id="KW-0378">Hydrolase</keyword>
<evidence type="ECO:0000313" key="12">
    <source>
        <dbReference type="Proteomes" id="UP000031890"/>
    </source>
</evidence>
<keyword evidence="5" id="KW-0547">Nucleotide-binding</keyword>
<evidence type="ECO:0000256" key="10">
    <source>
        <dbReference type="ARBA" id="ARBA00023136"/>
    </source>
</evidence>